<comment type="function">
    <text evidence="12">Flavin transferase that catalyzes the transfer of the FMN moiety of FAD and its covalent binding to the hydroxyl group of a threonine residue in a target flavoprotein.</text>
</comment>
<feature type="binding site" evidence="11">
    <location>
        <position position="302"/>
    </location>
    <ligand>
        <name>Mg(2+)</name>
        <dbReference type="ChEBI" id="CHEBI:18420"/>
    </ligand>
</feature>
<dbReference type="GO" id="GO:0046872">
    <property type="term" value="F:metal ion binding"/>
    <property type="evidence" value="ECO:0007669"/>
    <property type="project" value="UniProtKB-UniRule"/>
</dbReference>
<dbReference type="GO" id="GO:0016740">
    <property type="term" value="F:transferase activity"/>
    <property type="evidence" value="ECO:0007669"/>
    <property type="project" value="UniProtKB-UniRule"/>
</dbReference>
<dbReference type="SUPFAM" id="SSF143631">
    <property type="entry name" value="ApbE-like"/>
    <property type="match status" value="1"/>
</dbReference>
<gene>
    <name evidence="13" type="ORF">DQX05_27795</name>
</gene>
<accession>A0A3A3GDY5</accession>
<evidence type="ECO:0000256" key="5">
    <source>
        <dbReference type="ARBA" id="ARBA00022723"/>
    </source>
</evidence>
<name>A0A3A3GDY5_PANTH</name>
<comment type="similarity">
    <text evidence="10 12">Belongs to the ApbE family.</text>
</comment>
<dbReference type="Proteomes" id="UP000266177">
    <property type="component" value="Unassembled WGS sequence"/>
</dbReference>
<reference evidence="13 14" key="1">
    <citation type="submission" date="2018-09" db="EMBL/GenBank/DDBJ databases">
        <title>Paenibacillus SK2017-BO5.</title>
        <authorList>
            <person name="Piskunova J.V."/>
            <person name="Dubiley S.A."/>
            <person name="Severinov K.V."/>
        </authorList>
    </citation>
    <scope>NUCLEOTIDE SEQUENCE [LARGE SCALE GENOMIC DNA]</scope>
    <source>
        <strain evidence="13 14">BO5</strain>
    </source>
</reference>
<dbReference type="InterPro" id="IPR024932">
    <property type="entry name" value="ApbE"/>
</dbReference>
<evidence type="ECO:0000256" key="11">
    <source>
        <dbReference type="PIRSR" id="PIRSR006268-2"/>
    </source>
</evidence>
<dbReference type="OrthoDB" id="9778595at2"/>
<dbReference type="PANTHER" id="PTHR30040:SF2">
    <property type="entry name" value="FAD:PROTEIN FMN TRANSFERASE"/>
    <property type="match status" value="1"/>
</dbReference>
<evidence type="ECO:0000313" key="13">
    <source>
        <dbReference type="EMBL" id="RJG17652.1"/>
    </source>
</evidence>
<evidence type="ECO:0000256" key="7">
    <source>
        <dbReference type="ARBA" id="ARBA00022842"/>
    </source>
</evidence>
<keyword evidence="3 10" id="KW-0285">Flavoprotein</keyword>
<dbReference type="GO" id="GO:0005886">
    <property type="term" value="C:plasma membrane"/>
    <property type="evidence" value="ECO:0007669"/>
    <property type="project" value="UniProtKB-SubCell"/>
</dbReference>
<protein>
    <recommendedName>
        <fullName evidence="2 10">FAD:protein FMN transferase</fullName>
        <ecNumber evidence="1 10">2.7.1.180</ecNumber>
    </recommendedName>
    <alternativeName>
        <fullName evidence="8 10">Flavin transferase</fullName>
    </alternativeName>
</protein>
<comment type="caution">
    <text evidence="13">The sequence shown here is derived from an EMBL/GenBank/DDBJ whole genome shotgun (WGS) entry which is preliminary data.</text>
</comment>
<comment type="cofactor">
    <cofactor evidence="11">
        <name>Mg(2+)</name>
        <dbReference type="ChEBI" id="CHEBI:18420"/>
    </cofactor>
    <cofactor evidence="11">
        <name>Mn(2+)</name>
        <dbReference type="ChEBI" id="CHEBI:29035"/>
    </cofactor>
    <text evidence="11">Magnesium. Can also use manganese.</text>
</comment>
<dbReference type="PANTHER" id="PTHR30040">
    <property type="entry name" value="THIAMINE BIOSYNTHESIS LIPOPROTEIN APBE"/>
    <property type="match status" value="1"/>
</dbReference>
<keyword evidence="6 10" id="KW-0274">FAD</keyword>
<feature type="binding site" evidence="11">
    <location>
        <position position="188"/>
    </location>
    <ligand>
        <name>Mg(2+)</name>
        <dbReference type="ChEBI" id="CHEBI:18420"/>
    </ligand>
</feature>
<evidence type="ECO:0000256" key="12">
    <source>
        <dbReference type="RuleBase" id="RU363002"/>
    </source>
</evidence>
<dbReference type="RefSeq" id="WP_119796524.1">
    <property type="nucleotide sequence ID" value="NZ_QYZD01000049.1"/>
</dbReference>
<keyword evidence="12" id="KW-0449">Lipoprotein</keyword>
<evidence type="ECO:0000256" key="4">
    <source>
        <dbReference type="ARBA" id="ARBA00022679"/>
    </source>
</evidence>
<proteinExistence type="inferred from homology"/>
<dbReference type="AlphaFoldDB" id="A0A3A3GDY5"/>
<dbReference type="PIRSF" id="PIRSF006268">
    <property type="entry name" value="ApbE"/>
    <property type="match status" value="1"/>
</dbReference>
<dbReference type="EMBL" id="QYZD01000049">
    <property type="protein sequence ID" value="RJG17652.1"/>
    <property type="molecule type" value="Genomic_DNA"/>
</dbReference>
<evidence type="ECO:0000256" key="1">
    <source>
        <dbReference type="ARBA" id="ARBA00011955"/>
    </source>
</evidence>
<sequence length="359" mass="39255">MTQHRRLPLRSCLLLLVAFVLVLGGCAKGNATNAGSASGASSIKQQTYFIFDTIVTVKIYDERAGDAQFKDIEAILKEIDHKMNRQDKESEISKVQAASGKEAVAVSQDTFDIIATSLDYAKRTGGMFDPTVGPIVDLWGIGSEDAKVPDSAELKQKLELVDYRDVTLNPDKREVKLEKEGMELDLGSIGKGYAADRIADYLRESGFESAIVDLGGNIFAVGPKPGGKDWIIGVQDPDETRGNQIGKMTVQDKTIVTSGVYERYFVENGKHYHHILDPMTGYPIENNLSSVTIVTSSSTHADALSTSTFALGLDEGMKFIESNPEAEAIFITTDQKVYCTPGIKDIFEMTNSTYTIVKQ</sequence>
<dbReference type="PROSITE" id="PS51257">
    <property type="entry name" value="PROKAR_LIPOPROTEIN"/>
    <property type="match status" value="1"/>
</dbReference>
<evidence type="ECO:0000256" key="3">
    <source>
        <dbReference type="ARBA" id="ARBA00022630"/>
    </source>
</evidence>
<evidence type="ECO:0000256" key="6">
    <source>
        <dbReference type="ARBA" id="ARBA00022827"/>
    </source>
</evidence>
<comment type="subcellular location">
    <subcellularLocation>
        <location evidence="12">Cell inner membrane</location>
        <topology evidence="12">Lipid-anchor</topology>
        <orientation evidence="12">Periplasmic side</orientation>
    </subcellularLocation>
</comment>
<dbReference type="EC" id="2.7.1.180" evidence="1 10"/>
<dbReference type="InterPro" id="IPR003374">
    <property type="entry name" value="ApbE-like_sf"/>
</dbReference>
<keyword evidence="7 10" id="KW-0460">Magnesium</keyword>
<keyword evidence="12" id="KW-0472">Membrane</keyword>
<feature type="binding site" evidence="11">
    <location>
        <position position="306"/>
    </location>
    <ligand>
        <name>Mg(2+)</name>
        <dbReference type="ChEBI" id="CHEBI:18420"/>
    </ligand>
</feature>
<keyword evidence="12" id="KW-0997">Cell inner membrane</keyword>
<evidence type="ECO:0000256" key="10">
    <source>
        <dbReference type="PIRNR" id="PIRNR006268"/>
    </source>
</evidence>
<keyword evidence="4 10" id="KW-0808">Transferase</keyword>
<evidence type="ECO:0000256" key="8">
    <source>
        <dbReference type="ARBA" id="ARBA00031306"/>
    </source>
</evidence>
<dbReference type="Gene3D" id="3.10.520.10">
    <property type="entry name" value="ApbE-like domains"/>
    <property type="match status" value="1"/>
</dbReference>
<keyword evidence="12" id="KW-1003">Cell membrane</keyword>
<evidence type="ECO:0000256" key="2">
    <source>
        <dbReference type="ARBA" id="ARBA00016337"/>
    </source>
</evidence>
<comment type="catalytic activity">
    <reaction evidence="9 10 12">
        <text>L-threonyl-[protein] + FAD = FMN-L-threonyl-[protein] + AMP + H(+)</text>
        <dbReference type="Rhea" id="RHEA:36847"/>
        <dbReference type="Rhea" id="RHEA-COMP:11060"/>
        <dbReference type="Rhea" id="RHEA-COMP:11061"/>
        <dbReference type="ChEBI" id="CHEBI:15378"/>
        <dbReference type="ChEBI" id="CHEBI:30013"/>
        <dbReference type="ChEBI" id="CHEBI:57692"/>
        <dbReference type="ChEBI" id="CHEBI:74257"/>
        <dbReference type="ChEBI" id="CHEBI:456215"/>
        <dbReference type="EC" id="2.7.1.180"/>
    </reaction>
</comment>
<evidence type="ECO:0000256" key="9">
    <source>
        <dbReference type="ARBA" id="ARBA00048540"/>
    </source>
</evidence>
<organism evidence="13 14">
    <name type="scientific">Paenibacillus thiaminolyticus</name>
    <name type="common">Bacillus thiaminolyticus</name>
    <dbReference type="NCBI Taxonomy" id="49283"/>
    <lineage>
        <taxon>Bacteria</taxon>
        <taxon>Bacillati</taxon>
        <taxon>Bacillota</taxon>
        <taxon>Bacilli</taxon>
        <taxon>Bacillales</taxon>
        <taxon>Paenibacillaceae</taxon>
        <taxon>Paenibacillus</taxon>
    </lineage>
</organism>
<evidence type="ECO:0000313" key="14">
    <source>
        <dbReference type="Proteomes" id="UP000266177"/>
    </source>
</evidence>
<keyword evidence="5 10" id="KW-0479">Metal-binding</keyword>
<dbReference type="Pfam" id="PF02424">
    <property type="entry name" value="ApbE"/>
    <property type="match status" value="1"/>
</dbReference>